<evidence type="ECO:0000313" key="1">
    <source>
        <dbReference type="EMBL" id="KAL2062253.1"/>
    </source>
</evidence>
<organism evidence="1 2">
    <name type="scientific">Oculimacula yallundae</name>
    <dbReference type="NCBI Taxonomy" id="86028"/>
    <lineage>
        <taxon>Eukaryota</taxon>
        <taxon>Fungi</taxon>
        <taxon>Dikarya</taxon>
        <taxon>Ascomycota</taxon>
        <taxon>Pezizomycotina</taxon>
        <taxon>Leotiomycetes</taxon>
        <taxon>Helotiales</taxon>
        <taxon>Ploettnerulaceae</taxon>
        <taxon>Oculimacula</taxon>
    </lineage>
</organism>
<accession>A0ABR4BX93</accession>
<comment type="caution">
    <text evidence="1">The sequence shown here is derived from an EMBL/GenBank/DDBJ whole genome shotgun (WGS) entry which is preliminary data.</text>
</comment>
<name>A0ABR4BX93_9HELO</name>
<dbReference type="EMBL" id="JAZHXI010000017">
    <property type="protein sequence ID" value="KAL2062253.1"/>
    <property type="molecule type" value="Genomic_DNA"/>
</dbReference>
<dbReference type="Gene3D" id="3.40.50.720">
    <property type="entry name" value="NAD(P)-binding Rossmann-like Domain"/>
    <property type="match status" value="1"/>
</dbReference>
<sequence length="179" mass="19481">MRRLTDKGPAVNGGLAILKATHLYGSIQALAERTMWDWVSDKGPKFDMVSINPNAIFGPHVVGPNGEGSPTLAHLNVLTTMSPALYALLAAVQIPEAGGERFLAAKRTHCQFVREAARRAVPELASRVEEGEVGDGERANDTTYDVNGRKLETILGIHHTTLDDTMKDACWQLLEIEAH</sequence>
<dbReference type="SUPFAM" id="SSF51735">
    <property type="entry name" value="NAD(P)-binding Rossmann-fold domains"/>
    <property type="match status" value="1"/>
</dbReference>
<proteinExistence type="predicted"/>
<gene>
    <name evidence="1" type="ORF">VTL71DRAFT_6519</name>
</gene>
<dbReference type="Proteomes" id="UP001595075">
    <property type="component" value="Unassembled WGS sequence"/>
</dbReference>
<keyword evidence="2" id="KW-1185">Reference proteome</keyword>
<protein>
    <submittedName>
        <fullName evidence="1">Uncharacterized protein</fullName>
    </submittedName>
</protein>
<reference evidence="1 2" key="1">
    <citation type="journal article" date="2024" name="Commun. Biol.">
        <title>Comparative genomic analysis of thermophilic fungi reveals convergent evolutionary adaptations and gene losses.</title>
        <authorList>
            <person name="Steindorff A.S."/>
            <person name="Aguilar-Pontes M.V."/>
            <person name="Robinson A.J."/>
            <person name="Andreopoulos B."/>
            <person name="LaButti K."/>
            <person name="Kuo A."/>
            <person name="Mondo S."/>
            <person name="Riley R."/>
            <person name="Otillar R."/>
            <person name="Haridas S."/>
            <person name="Lipzen A."/>
            <person name="Grimwood J."/>
            <person name="Schmutz J."/>
            <person name="Clum A."/>
            <person name="Reid I.D."/>
            <person name="Moisan M.C."/>
            <person name="Butler G."/>
            <person name="Nguyen T.T.M."/>
            <person name="Dewar K."/>
            <person name="Conant G."/>
            <person name="Drula E."/>
            <person name="Henrissat B."/>
            <person name="Hansel C."/>
            <person name="Singer S."/>
            <person name="Hutchinson M.I."/>
            <person name="de Vries R.P."/>
            <person name="Natvig D.O."/>
            <person name="Powell A.J."/>
            <person name="Tsang A."/>
            <person name="Grigoriev I.V."/>
        </authorList>
    </citation>
    <scope>NUCLEOTIDE SEQUENCE [LARGE SCALE GENOMIC DNA]</scope>
    <source>
        <strain evidence="1 2">CBS 494.80</strain>
    </source>
</reference>
<dbReference type="InterPro" id="IPR036291">
    <property type="entry name" value="NAD(P)-bd_dom_sf"/>
</dbReference>
<evidence type="ECO:0000313" key="2">
    <source>
        <dbReference type="Proteomes" id="UP001595075"/>
    </source>
</evidence>